<evidence type="ECO:0000256" key="2">
    <source>
        <dbReference type="ARBA" id="ARBA00022598"/>
    </source>
</evidence>
<organism evidence="5 6">
    <name type="scientific">Nocardia niwae</name>
    <dbReference type="NCBI Taxonomy" id="626084"/>
    <lineage>
        <taxon>Bacteria</taxon>
        <taxon>Bacillati</taxon>
        <taxon>Actinomycetota</taxon>
        <taxon>Actinomycetes</taxon>
        <taxon>Mycobacteriales</taxon>
        <taxon>Nocardiaceae</taxon>
        <taxon>Nocardia</taxon>
    </lineage>
</organism>
<accession>A0ABV2XCL2</accession>
<evidence type="ECO:0000259" key="4">
    <source>
        <dbReference type="Pfam" id="PF13193"/>
    </source>
</evidence>
<dbReference type="InterPro" id="IPR025110">
    <property type="entry name" value="AMP-bd_C"/>
</dbReference>
<dbReference type="PROSITE" id="PS00455">
    <property type="entry name" value="AMP_BINDING"/>
    <property type="match status" value="1"/>
</dbReference>
<dbReference type="Proteomes" id="UP001550535">
    <property type="component" value="Unassembled WGS sequence"/>
</dbReference>
<gene>
    <name evidence="5" type="ORF">ABZ507_17130</name>
</gene>
<evidence type="ECO:0000313" key="5">
    <source>
        <dbReference type="EMBL" id="MEU2123536.1"/>
    </source>
</evidence>
<sequence>MANIADPMWEHAHAHPDRVALRTSTEDVTYGELGHRAARFGARLRDRGVQPGERVVLIAPTCPEFVVAYLGSQMAGAIVVTVSTMATAPEIDWILIDSQAVLVIEWHTGAAGSVAAGERGVEHLALARGAGADPGATLAQPIARDIDDTTVLLYTSGTTGKPKGVELTIGNLGHTARVYTEQLGICEHDRLGTGLPLFHVFGQVVALMTALNTGCPFSLLHPFTPTTMLELIRDHQLTIVAGVPTMWIAMLHAGDQFGTQDLLSLRLAASGGAALPREVIRAFADRFGCTILEGYGLTESTGAATYTSLDGEHPLGSAGQPLPGTDIEIRGADGARAAVGEVGEIHLRGPSIMKGYWQRPDATATELSEGWLKTGDLGYLDHQQHLFIVGRLKEMIIRGGYNVYPREVEEVLYQHPGIAQVAVIGVADSHYGQEVAAVVVLQPDHEVSAEEIRTWAKGRLSAYKVPHRFAFVDQLPVGPTGKILKRSIDPALLSEPGGD</sequence>
<comment type="caution">
    <text evidence="5">The sequence shown here is derived from an EMBL/GenBank/DDBJ whole genome shotgun (WGS) entry which is preliminary data.</text>
</comment>
<dbReference type="InterPro" id="IPR042099">
    <property type="entry name" value="ANL_N_sf"/>
</dbReference>
<dbReference type="Gene3D" id="3.30.300.30">
    <property type="match status" value="1"/>
</dbReference>
<name>A0ABV2XCL2_9NOCA</name>
<reference evidence="5 6" key="1">
    <citation type="submission" date="2024-06" db="EMBL/GenBank/DDBJ databases">
        <title>The Natural Products Discovery Center: Release of the First 8490 Sequenced Strains for Exploring Actinobacteria Biosynthetic Diversity.</title>
        <authorList>
            <person name="Kalkreuter E."/>
            <person name="Kautsar S.A."/>
            <person name="Yang D."/>
            <person name="Bader C.D."/>
            <person name="Teijaro C.N."/>
            <person name="Fluegel L."/>
            <person name="Davis C.M."/>
            <person name="Simpson J.R."/>
            <person name="Lauterbach L."/>
            <person name="Steele A.D."/>
            <person name="Gui C."/>
            <person name="Meng S."/>
            <person name="Li G."/>
            <person name="Viehrig K."/>
            <person name="Ye F."/>
            <person name="Su P."/>
            <person name="Kiefer A.F."/>
            <person name="Nichols A."/>
            <person name="Cepeda A.J."/>
            <person name="Yan W."/>
            <person name="Fan B."/>
            <person name="Jiang Y."/>
            <person name="Adhikari A."/>
            <person name="Zheng C.-J."/>
            <person name="Schuster L."/>
            <person name="Cowan T.M."/>
            <person name="Smanski M.J."/>
            <person name="Chevrette M.G."/>
            <person name="De Carvalho L.P.S."/>
            <person name="Shen B."/>
        </authorList>
    </citation>
    <scope>NUCLEOTIDE SEQUENCE [LARGE SCALE GENOMIC DNA]</scope>
    <source>
        <strain evidence="5 6">NPDC019434</strain>
    </source>
</reference>
<keyword evidence="6" id="KW-1185">Reference proteome</keyword>
<keyword evidence="2" id="KW-0436">Ligase</keyword>
<dbReference type="EMBL" id="JBEYBR010000041">
    <property type="protein sequence ID" value="MEU2123536.1"/>
    <property type="molecule type" value="Genomic_DNA"/>
</dbReference>
<dbReference type="RefSeq" id="WP_357808866.1">
    <property type="nucleotide sequence ID" value="NZ_JBEYBM010000023.1"/>
</dbReference>
<evidence type="ECO:0000259" key="3">
    <source>
        <dbReference type="Pfam" id="PF00501"/>
    </source>
</evidence>
<protein>
    <submittedName>
        <fullName evidence="5">AMP-binding protein</fullName>
    </submittedName>
</protein>
<evidence type="ECO:0000313" key="6">
    <source>
        <dbReference type="Proteomes" id="UP001550535"/>
    </source>
</evidence>
<dbReference type="PANTHER" id="PTHR43201:SF5">
    <property type="entry name" value="MEDIUM-CHAIN ACYL-COA LIGASE ACSF2, MITOCHONDRIAL"/>
    <property type="match status" value="1"/>
</dbReference>
<dbReference type="Pfam" id="PF13193">
    <property type="entry name" value="AMP-binding_C"/>
    <property type="match status" value="1"/>
</dbReference>
<evidence type="ECO:0000256" key="1">
    <source>
        <dbReference type="ARBA" id="ARBA00006432"/>
    </source>
</evidence>
<dbReference type="Pfam" id="PF00501">
    <property type="entry name" value="AMP-binding"/>
    <property type="match status" value="1"/>
</dbReference>
<proteinExistence type="inferred from homology"/>
<dbReference type="PANTHER" id="PTHR43201">
    <property type="entry name" value="ACYL-COA SYNTHETASE"/>
    <property type="match status" value="1"/>
</dbReference>
<dbReference type="Gene3D" id="3.40.50.12780">
    <property type="entry name" value="N-terminal domain of ligase-like"/>
    <property type="match status" value="1"/>
</dbReference>
<dbReference type="InterPro" id="IPR045851">
    <property type="entry name" value="AMP-bd_C_sf"/>
</dbReference>
<dbReference type="SUPFAM" id="SSF56801">
    <property type="entry name" value="Acetyl-CoA synthetase-like"/>
    <property type="match status" value="1"/>
</dbReference>
<comment type="similarity">
    <text evidence="1">Belongs to the ATP-dependent AMP-binding enzyme family.</text>
</comment>
<feature type="domain" description="AMP-binding enzyme C-terminal" evidence="4">
    <location>
        <begin position="407"/>
        <end position="482"/>
    </location>
</feature>
<dbReference type="InterPro" id="IPR020845">
    <property type="entry name" value="AMP-binding_CS"/>
</dbReference>
<dbReference type="InterPro" id="IPR000873">
    <property type="entry name" value="AMP-dep_synth/lig_dom"/>
</dbReference>
<feature type="domain" description="AMP-dependent synthetase/ligase" evidence="3">
    <location>
        <begin position="9"/>
        <end position="357"/>
    </location>
</feature>